<feature type="repeat" description="WD" evidence="3">
    <location>
        <begin position="664"/>
        <end position="705"/>
    </location>
</feature>
<evidence type="ECO:0000313" key="6">
    <source>
        <dbReference type="EMBL" id="EGO18901.1"/>
    </source>
</evidence>
<dbReference type="PROSITE" id="PS50082">
    <property type="entry name" value="WD_REPEATS_2"/>
    <property type="match status" value="12"/>
</dbReference>
<dbReference type="RefSeq" id="XP_007324125.1">
    <property type="nucleotide sequence ID" value="XM_007324063.1"/>
</dbReference>
<dbReference type="SUPFAM" id="SSF50978">
    <property type="entry name" value="WD40 repeat-like"/>
    <property type="match status" value="1"/>
</dbReference>
<evidence type="ECO:0000256" key="1">
    <source>
        <dbReference type="ARBA" id="ARBA00022574"/>
    </source>
</evidence>
<dbReference type="InterPro" id="IPR019775">
    <property type="entry name" value="WD40_repeat_CS"/>
</dbReference>
<evidence type="ECO:0000256" key="2">
    <source>
        <dbReference type="ARBA" id="ARBA00022737"/>
    </source>
</evidence>
<dbReference type="InterPro" id="IPR015943">
    <property type="entry name" value="WD40/YVTN_repeat-like_dom_sf"/>
</dbReference>
<dbReference type="InterPro" id="IPR036322">
    <property type="entry name" value="WD40_repeat_dom_sf"/>
</dbReference>
<reference evidence="6" key="1">
    <citation type="submission" date="2011-04" db="EMBL/GenBank/DDBJ databases">
        <title>Evolution of plant cell wall degrading machinery underlies the functional diversity of forest fungi.</title>
        <authorList>
            <consortium name="US DOE Joint Genome Institute (JGI-PGF)"/>
            <person name="Eastwood D.C."/>
            <person name="Floudas D."/>
            <person name="Binder M."/>
            <person name="Majcherczyk A."/>
            <person name="Schneider P."/>
            <person name="Aerts A."/>
            <person name="Asiegbu F.O."/>
            <person name="Baker S.E."/>
            <person name="Barry K."/>
            <person name="Bendiksby M."/>
            <person name="Blumentritt M."/>
            <person name="Coutinho P.M."/>
            <person name="Cullen D."/>
            <person name="Cullen D."/>
            <person name="Gathman A."/>
            <person name="Goodell B."/>
            <person name="Henrissat B."/>
            <person name="Ihrmark K."/>
            <person name="Kauserud H."/>
            <person name="Kohler A."/>
            <person name="LaButti K."/>
            <person name="Lapidus A."/>
            <person name="Lavin J.L."/>
            <person name="Lee Y.-H."/>
            <person name="Lindquist E."/>
            <person name="Lilly W."/>
            <person name="Lucas S."/>
            <person name="Morin E."/>
            <person name="Murat C."/>
            <person name="Oguiza J.A."/>
            <person name="Park J."/>
            <person name="Pisabarro A.G."/>
            <person name="Riley R."/>
            <person name="Rosling A."/>
            <person name="Salamov A."/>
            <person name="Schmidt O."/>
            <person name="Schmutz J."/>
            <person name="Skrede I."/>
            <person name="Stenlid J."/>
            <person name="Wiebenga A."/>
            <person name="Xie X."/>
            <person name="Kues U."/>
            <person name="Hibbett D.S."/>
            <person name="Hoffmeister D."/>
            <person name="Hogberg N."/>
            <person name="Martin F."/>
            <person name="Grigoriev I.V."/>
            <person name="Watkinson S.C."/>
        </authorList>
    </citation>
    <scope>NUCLEOTIDE SEQUENCE</scope>
    <source>
        <strain evidence="6">S7.9</strain>
    </source>
</reference>
<dbReference type="PANTHER" id="PTHR22847">
    <property type="entry name" value="WD40 REPEAT PROTEIN"/>
    <property type="match status" value="1"/>
</dbReference>
<dbReference type="GO" id="GO:0005634">
    <property type="term" value="C:nucleus"/>
    <property type="evidence" value="ECO:0007669"/>
    <property type="project" value="TreeGrafter"/>
</dbReference>
<feature type="repeat" description="WD" evidence="3">
    <location>
        <begin position="965"/>
        <end position="1006"/>
    </location>
</feature>
<keyword evidence="2" id="KW-0677">Repeat</keyword>
<name>F8PD52_SERL9</name>
<dbReference type="CDD" id="cd00200">
    <property type="entry name" value="WD40"/>
    <property type="match status" value="2"/>
</dbReference>
<feature type="repeat" description="WD" evidence="3">
    <location>
        <begin position="578"/>
        <end position="619"/>
    </location>
</feature>
<dbReference type="SUPFAM" id="SSF52540">
    <property type="entry name" value="P-loop containing nucleoside triphosphate hydrolases"/>
    <property type="match status" value="1"/>
</dbReference>
<keyword evidence="1 3" id="KW-0853">WD repeat</keyword>
<dbReference type="EMBL" id="GL945445">
    <property type="protein sequence ID" value="EGO18901.1"/>
    <property type="molecule type" value="Genomic_DNA"/>
</dbReference>
<evidence type="ECO:0000259" key="5">
    <source>
        <dbReference type="Pfam" id="PF24883"/>
    </source>
</evidence>
<dbReference type="PROSITE" id="PS50294">
    <property type="entry name" value="WD_REPEATS_REGION"/>
    <property type="match status" value="12"/>
</dbReference>
<gene>
    <name evidence="6" type="ORF">SERLADRAFT_374654</name>
</gene>
<feature type="repeat" description="WD" evidence="3">
    <location>
        <begin position="879"/>
        <end position="920"/>
    </location>
</feature>
<feature type="domain" description="EML-like second beta-propeller" evidence="4">
    <location>
        <begin position="683"/>
        <end position="831"/>
    </location>
</feature>
<dbReference type="SUPFAM" id="SSF82171">
    <property type="entry name" value="DPP6 N-terminal domain-like"/>
    <property type="match status" value="1"/>
</dbReference>
<evidence type="ECO:0000256" key="3">
    <source>
        <dbReference type="PROSITE-ProRule" id="PRU00221"/>
    </source>
</evidence>
<dbReference type="Proteomes" id="UP000008064">
    <property type="component" value="Unassembled WGS sequence"/>
</dbReference>
<feature type="repeat" description="WD" evidence="3">
    <location>
        <begin position="1051"/>
        <end position="1092"/>
    </location>
</feature>
<dbReference type="Gene3D" id="3.40.50.300">
    <property type="entry name" value="P-loop containing nucleotide triphosphate hydrolases"/>
    <property type="match status" value="1"/>
</dbReference>
<feature type="repeat" description="WD" evidence="3">
    <location>
        <begin position="835"/>
        <end position="868"/>
    </location>
</feature>
<feature type="repeat" description="WD" evidence="3">
    <location>
        <begin position="922"/>
        <end position="963"/>
    </location>
</feature>
<dbReference type="InterPro" id="IPR001680">
    <property type="entry name" value="WD40_rpt"/>
</dbReference>
<feature type="repeat" description="WD" evidence="3">
    <location>
        <begin position="749"/>
        <end position="790"/>
    </location>
</feature>
<dbReference type="PROSITE" id="PS00678">
    <property type="entry name" value="WD_REPEATS_1"/>
    <property type="match status" value="10"/>
</dbReference>
<feature type="domain" description="EML-like second beta-propeller" evidence="4">
    <location>
        <begin position="844"/>
        <end position="1005"/>
    </location>
</feature>
<dbReference type="GO" id="GO:1990234">
    <property type="term" value="C:transferase complex"/>
    <property type="evidence" value="ECO:0007669"/>
    <property type="project" value="UniProtKB-ARBA"/>
</dbReference>
<dbReference type="Gene3D" id="2.130.10.10">
    <property type="entry name" value="YVTN repeat-like/Quinoprotein amine dehydrogenase"/>
    <property type="match status" value="4"/>
</dbReference>
<dbReference type="GeneID" id="18810533"/>
<proteinExistence type="predicted"/>
<dbReference type="PRINTS" id="PR00320">
    <property type="entry name" value="GPROTEINBRPT"/>
</dbReference>
<dbReference type="KEGG" id="sla:SERLADRAFT_374654"/>
<feature type="repeat" description="WD" evidence="3">
    <location>
        <begin position="706"/>
        <end position="747"/>
    </location>
</feature>
<dbReference type="HOGENOM" id="CLU_000288_6_3_1"/>
<sequence length="1166" mass="128737">MEGTREDVFKEVYQWLDDPTADRNILWIKGNPGAGKSAMASSLVSQLTQAGRLGGSFFFRQDDASSSDPIALWRTVAYELAHFNTDIASTILQNLKDRRADPKRPDIQDHFNALIKAPIVDSEPYFTMQQGRRHPVIVIDALDECGNKSQYPQRKALIDTLIQWSKLSKALKLIITSRDERVPESLRQTCQVVVLPTGDQVTAAALADVRTFFVNRFDQLKMDFPSLEATDWPGLSAIEKLTTRAAGLFIWAETVMRFIEQGFPEEQLESILSGDSMIVRDHINGLYRQLVTHALGSLQMNEASKAVFQPLLGAIIFSKTPLPRKHLKHFILLSVKESAIDLVLERLKSVISTGDDGLVRIGHLSFAEFLLQSELCPDPLRIDPSTRGSKNLDLLRACLKIMHDPDHGLKFNICGLETSYIRNRDVKDMFERIRKHIGLHLIYACRFWPDHLMDALECIPGCDWILSLLATLFNTHFLHWLEVISLVYDTSIASVLLRSVTPHLRVVSVDLEKFAQDARLFIVNFNDPISQSLPHIYLSALPFAPRESLVSRIYLPRFHKLLSVAGKEKKWPSVTSVLSGHTGAVRSVAFSPDGRLVASGSNDYTVGIWDISTGQMIMSHLRGHTNMVNTVAFSPDGKRLASGSHDKSLRIWDVANGDMVVGPLFSHMEGITSVAFSPDGKLVASGSDDYTIRVWNATSAQMVMLPLQHRQSITSVVFSPNGKLLASSCFNGTVTIWDATTGQIAIQPDTQHLSSINSIAFSPDGKWIASGSSDKIIRIYDVSSGQLVAGPFQGHTMWISSISFSPDGRQLASGSRDQTVRIWDVASGRMIGSPFQGHSAWVSSVAFSPDGKQVVSGSGDNTMRVWDVMTVGETAKSTAQKHYKWVNSIAFSPDGKHLASASGDQTIRIWDKVTGQIVRGPLQGHTKQVSSVAYSPNGKLLASGSHDETIRIWDITSGQMVAGPIQAHTARINCVTFSPDGKIIASSSGDQAIKIWDVVTVQLVADPFQGHTDEVNNISFSPDGKQLASSSNDKTIMIWDVASGQMVGGPFRGHSQLVSSVSFSPNGKQLASCSGDKSIKVWDVVTGVIVLIVRPYNQVESPSSSGWVSFAVSPEFPFDQNLLYWVPLVHRQNWCDFRTRRLIGAPETRISYDRFVHGSNWMTCQG</sequence>
<dbReference type="AlphaFoldDB" id="F8PD52"/>
<feature type="repeat" description="WD" evidence="3">
    <location>
        <begin position="792"/>
        <end position="833"/>
    </location>
</feature>
<accession>F8PD52</accession>
<dbReference type="Pfam" id="PF00400">
    <property type="entry name" value="WD40"/>
    <property type="match status" value="4"/>
</dbReference>
<dbReference type="InterPro" id="IPR027417">
    <property type="entry name" value="P-loop_NTPase"/>
</dbReference>
<dbReference type="PANTHER" id="PTHR22847:SF637">
    <property type="entry name" value="WD REPEAT DOMAIN 5B"/>
    <property type="match status" value="1"/>
</dbReference>
<dbReference type="InterPro" id="IPR011047">
    <property type="entry name" value="Quinoprotein_ADH-like_sf"/>
</dbReference>
<dbReference type="InterPro" id="IPR020472">
    <property type="entry name" value="WD40_PAC1"/>
</dbReference>
<organism>
    <name type="scientific">Serpula lacrymans var. lacrymans (strain S7.9)</name>
    <name type="common">Dry rot fungus</name>
    <dbReference type="NCBI Taxonomy" id="578457"/>
    <lineage>
        <taxon>Eukaryota</taxon>
        <taxon>Fungi</taxon>
        <taxon>Dikarya</taxon>
        <taxon>Basidiomycota</taxon>
        <taxon>Agaricomycotina</taxon>
        <taxon>Agaricomycetes</taxon>
        <taxon>Agaricomycetidae</taxon>
        <taxon>Boletales</taxon>
        <taxon>Coniophorineae</taxon>
        <taxon>Serpulaceae</taxon>
        <taxon>Serpula</taxon>
    </lineage>
</organism>
<dbReference type="Pfam" id="PF24883">
    <property type="entry name" value="NPHP3_N"/>
    <property type="match status" value="1"/>
</dbReference>
<dbReference type="InterPro" id="IPR056884">
    <property type="entry name" value="NPHP3-like_N"/>
</dbReference>
<dbReference type="SMART" id="SM00320">
    <property type="entry name" value="WD40"/>
    <property type="match status" value="12"/>
</dbReference>
<dbReference type="OrthoDB" id="163438at2759"/>
<dbReference type="Pfam" id="PF23414">
    <property type="entry name" value="Beta-prop_EML_2"/>
    <property type="match status" value="2"/>
</dbReference>
<protein>
    <submittedName>
        <fullName evidence="6">Uncharacterized protein</fullName>
    </submittedName>
</protein>
<feature type="repeat" description="WD" evidence="3">
    <location>
        <begin position="1008"/>
        <end position="1049"/>
    </location>
</feature>
<evidence type="ECO:0000259" key="4">
    <source>
        <dbReference type="Pfam" id="PF23414"/>
    </source>
</evidence>
<feature type="repeat" description="WD" evidence="3">
    <location>
        <begin position="621"/>
        <end position="662"/>
    </location>
</feature>
<feature type="domain" description="Nephrocystin 3-like N-terminal" evidence="5">
    <location>
        <begin position="9"/>
        <end position="178"/>
    </location>
</feature>
<dbReference type="InterPro" id="IPR055442">
    <property type="entry name" value="Beta-prop_EML-like_2nd"/>
</dbReference>
<dbReference type="SUPFAM" id="SSF50998">
    <property type="entry name" value="Quinoprotein alcohol dehydrogenase-like"/>
    <property type="match status" value="1"/>
</dbReference>